<dbReference type="PANTHER" id="PTHR13090">
    <property type="entry name" value="ARGININE-HYDROXYLASE NDUFAF5, MITOCHONDRIAL"/>
    <property type="match status" value="1"/>
</dbReference>
<dbReference type="RefSeq" id="WP_092855070.1">
    <property type="nucleotide sequence ID" value="NZ_FOYU01000001.1"/>
</dbReference>
<name>A0A1I6GET8_9GAMM</name>
<keyword evidence="2 4" id="KW-0808">Transferase</keyword>
<dbReference type="GO" id="GO:0032259">
    <property type="term" value="P:methylation"/>
    <property type="evidence" value="ECO:0007669"/>
    <property type="project" value="UniProtKB-KW"/>
</dbReference>
<dbReference type="Pfam" id="PF08241">
    <property type="entry name" value="Methyltransf_11"/>
    <property type="match status" value="1"/>
</dbReference>
<dbReference type="InterPro" id="IPR013216">
    <property type="entry name" value="Methyltransf_11"/>
</dbReference>
<organism evidence="4 5">
    <name type="scientific">Pseudidiomarina maritima</name>
    <dbReference type="NCBI Taxonomy" id="519453"/>
    <lineage>
        <taxon>Bacteria</taxon>
        <taxon>Pseudomonadati</taxon>
        <taxon>Pseudomonadota</taxon>
        <taxon>Gammaproteobacteria</taxon>
        <taxon>Alteromonadales</taxon>
        <taxon>Idiomarinaceae</taxon>
        <taxon>Pseudidiomarina</taxon>
    </lineage>
</organism>
<dbReference type="InterPro" id="IPR029063">
    <property type="entry name" value="SAM-dependent_MTases_sf"/>
</dbReference>
<proteinExistence type="predicted"/>
<evidence type="ECO:0000313" key="5">
    <source>
        <dbReference type="Proteomes" id="UP000199424"/>
    </source>
</evidence>
<evidence type="ECO:0000259" key="3">
    <source>
        <dbReference type="Pfam" id="PF08241"/>
    </source>
</evidence>
<gene>
    <name evidence="4" type="ORF">SAMN04488070_0575</name>
</gene>
<dbReference type="EMBL" id="FOYU01000001">
    <property type="protein sequence ID" value="SFR40597.1"/>
    <property type="molecule type" value="Genomic_DNA"/>
</dbReference>
<protein>
    <submittedName>
        <fullName evidence="4">Malonyl-CoA O-methyltransferase</fullName>
    </submittedName>
</protein>
<dbReference type="PANTHER" id="PTHR13090:SF1">
    <property type="entry name" value="ARGININE-HYDROXYLASE NDUFAF5, MITOCHONDRIAL"/>
    <property type="match status" value="1"/>
</dbReference>
<sequence length="261" mass="28902">MRAIQEVLKQQHKVAIASHFSRAAQSYEHHNLLQRWCAARLIEWLPAATGLTADIGCGPAVNTEALLARTKHYIGIDIASGMLAKAQRNYPNQSWLRADLEALPFAAASINTLYANLAVQWADDLTATLNHWLSVLRPSGTVVISTILAGSLTPLADCFQQYTGAPRHNHFYSASTLQQILSNVSGATVQFEVEQITIPYLTVRAMLYDLKGIGANYQQQRQQPLTRSQLACVEAAMESHRDRTGNLPLHWVVGFIKLTKD</sequence>
<dbReference type="Gene3D" id="3.40.50.150">
    <property type="entry name" value="Vaccinia Virus protein VP39"/>
    <property type="match status" value="1"/>
</dbReference>
<feature type="domain" description="Methyltransferase type 11" evidence="3">
    <location>
        <begin position="54"/>
        <end position="144"/>
    </location>
</feature>
<dbReference type="InterPro" id="IPR050602">
    <property type="entry name" value="Malonyl-ACP_OMT"/>
</dbReference>
<dbReference type="GO" id="GO:0008757">
    <property type="term" value="F:S-adenosylmethionine-dependent methyltransferase activity"/>
    <property type="evidence" value="ECO:0007669"/>
    <property type="project" value="InterPro"/>
</dbReference>
<keyword evidence="1 4" id="KW-0489">Methyltransferase</keyword>
<dbReference type="Proteomes" id="UP000199424">
    <property type="component" value="Unassembled WGS sequence"/>
</dbReference>
<dbReference type="SUPFAM" id="SSF53335">
    <property type="entry name" value="S-adenosyl-L-methionine-dependent methyltransferases"/>
    <property type="match status" value="1"/>
</dbReference>
<dbReference type="CDD" id="cd02440">
    <property type="entry name" value="AdoMet_MTases"/>
    <property type="match status" value="1"/>
</dbReference>
<dbReference type="AlphaFoldDB" id="A0A1I6GET8"/>
<reference evidence="5" key="1">
    <citation type="submission" date="2016-10" db="EMBL/GenBank/DDBJ databases">
        <authorList>
            <person name="Varghese N."/>
            <person name="Submissions S."/>
        </authorList>
    </citation>
    <scope>NUCLEOTIDE SEQUENCE [LARGE SCALE GENOMIC DNA]</scope>
    <source>
        <strain evidence="5">CGMCC 1.7285</strain>
    </source>
</reference>
<evidence type="ECO:0000256" key="2">
    <source>
        <dbReference type="ARBA" id="ARBA00022679"/>
    </source>
</evidence>
<keyword evidence="5" id="KW-1185">Reference proteome</keyword>
<accession>A0A1I6GET8</accession>
<evidence type="ECO:0000256" key="1">
    <source>
        <dbReference type="ARBA" id="ARBA00022603"/>
    </source>
</evidence>
<evidence type="ECO:0000313" key="4">
    <source>
        <dbReference type="EMBL" id="SFR40597.1"/>
    </source>
</evidence>